<dbReference type="EMBL" id="JAULSU010000006">
    <property type="protein sequence ID" value="KAK0614405.1"/>
    <property type="molecule type" value="Genomic_DNA"/>
</dbReference>
<feature type="compositionally biased region" description="Polar residues" evidence="2">
    <location>
        <begin position="252"/>
        <end position="277"/>
    </location>
</feature>
<name>A0AA40BUU1_9PEZI</name>
<accession>A0AA40BUU1</accession>
<keyword evidence="1" id="KW-0175">Coiled coil</keyword>
<comment type="caution">
    <text evidence="3">The sequence shown here is derived from an EMBL/GenBank/DDBJ whole genome shotgun (WGS) entry which is preliminary data.</text>
</comment>
<proteinExistence type="predicted"/>
<reference evidence="3" key="1">
    <citation type="submission" date="2023-06" db="EMBL/GenBank/DDBJ databases">
        <title>Genome-scale phylogeny and comparative genomics of the fungal order Sordariales.</title>
        <authorList>
            <consortium name="Lawrence Berkeley National Laboratory"/>
            <person name="Hensen N."/>
            <person name="Bonometti L."/>
            <person name="Westerberg I."/>
            <person name="Brannstrom I.O."/>
            <person name="Guillou S."/>
            <person name="Cros-Aarteil S."/>
            <person name="Calhoun S."/>
            <person name="Haridas S."/>
            <person name="Kuo A."/>
            <person name="Mondo S."/>
            <person name="Pangilinan J."/>
            <person name="Riley R."/>
            <person name="Labutti K."/>
            <person name="Andreopoulos B."/>
            <person name="Lipzen A."/>
            <person name="Chen C."/>
            <person name="Yanf M."/>
            <person name="Daum C."/>
            <person name="Ng V."/>
            <person name="Clum A."/>
            <person name="Steindorff A."/>
            <person name="Ohm R."/>
            <person name="Martin F."/>
            <person name="Silar P."/>
            <person name="Natvig D."/>
            <person name="Lalanne C."/>
            <person name="Gautier V."/>
            <person name="Ament-Velasquez S.L."/>
            <person name="Kruys A."/>
            <person name="Hutchinson M.I."/>
            <person name="Powell A.J."/>
            <person name="Barry K."/>
            <person name="Miller A.N."/>
            <person name="Grigoriev I.V."/>
            <person name="Debuchy R."/>
            <person name="Gladieux P."/>
            <person name="Thoren M.H."/>
            <person name="Johannesson H."/>
        </authorList>
    </citation>
    <scope>NUCLEOTIDE SEQUENCE</scope>
    <source>
        <strain evidence="3">CBS 606.72</strain>
    </source>
</reference>
<dbReference type="AlphaFoldDB" id="A0AA40BUU1"/>
<evidence type="ECO:0000313" key="4">
    <source>
        <dbReference type="Proteomes" id="UP001175000"/>
    </source>
</evidence>
<keyword evidence="4" id="KW-1185">Reference proteome</keyword>
<organism evidence="3 4">
    <name type="scientific">Immersiella caudata</name>
    <dbReference type="NCBI Taxonomy" id="314043"/>
    <lineage>
        <taxon>Eukaryota</taxon>
        <taxon>Fungi</taxon>
        <taxon>Dikarya</taxon>
        <taxon>Ascomycota</taxon>
        <taxon>Pezizomycotina</taxon>
        <taxon>Sordariomycetes</taxon>
        <taxon>Sordariomycetidae</taxon>
        <taxon>Sordariales</taxon>
        <taxon>Lasiosphaeriaceae</taxon>
        <taxon>Immersiella</taxon>
    </lineage>
</organism>
<evidence type="ECO:0000256" key="2">
    <source>
        <dbReference type="SAM" id="MobiDB-lite"/>
    </source>
</evidence>
<feature type="compositionally biased region" description="Low complexity" evidence="2">
    <location>
        <begin position="278"/>
        <end position="304"/>
    </location>
</feature>
<feature type="region of interest" description="Disordered" evidence="2">
    <location>
        <begin position="252"/>
        <end position="333"/>
    </location>
</feature>
<feature type="coiled-coil region" evidence="1">
    <location>
        <begin position="68"/>
        <end position="95"/>
    </location>
</feature>
<sequence length="379" mass="41300">MASGGLDVTLGGGNATGGSLSCTYAPANNIIQTARFSFSNAQIRCAAPKSPGLRKRLRSRLQRLPLIRNIIGRRLKEAERKTEELAQENKTLQGRFAECQDALARSQASQAASEQRALVAETLLAEKQQAVEDAKTRLAEEKELRQEWQEFNAAVEGRRFELFRKEANLDIDGANKRCERQECLVRDLQAAHEEFLRGHSSLRAPQSFASAPHSEPQTPEQGIEMHVSQPLSQPLFGSAAPDDSIDGAKALATTTESSPRSKNPSLDLSRNPNDRTNSFASTSCSSLGSSMLTSAPTRESAASPATPPPVSTEYFPRSSEDWWSSDEADAPTIHWKGAPHNVALGNTDADASFSSSPADVSIAKRLTRKVSQYFTSVWE</sequence>
<gene>
    <name evidence="3" type="ORF">B0T14DRAFT_528461</name>
</gene>
<dbReference type="Proteomes" id="UP001175000">
    <property type="component" value="Unassembled WGS sequence"/>
</dbReference>
<evidence type="ECO:0000256" key="1">
    <source>
        <dbReference type="SAM" id="Coils"/>
    </source>
</evidence>
<protein>
    <submittedName>
        <fullName evidence="3">Uncharacterized protein</fullName>
    </submittedName>
</protein>
<evidence type="ECO:0000313" key="3">
    <source>
        <dbReference type="EMBL" id="KAK0614405.1"/>
    </source>
</evidence>